<dbReference type="InterPro" id="IPR011989">
    <property type="entry name" value="ARM-like"/>
</dbReference>
<dbReference type="Gene3D" id="3.30.450.90">
    <property type="match status" value="1"/>
</dbReference>
<organism evidence="4 5">
    <name type="scientific">Sandaracinus amylolyticus</name>
    <dbReference type="NCBI Taxonomy" id="927083"/>
    <lineage>
        <taxon>Bacteria</taxon>
        <taxon>Pseudomonadati</taxon>
        <taxon>Myxococcota</taxon>
        <taxon>Polyangia</taxon>
        <taxon>Polyangiales</taxon>
        <taxon>Sandaracinaceae</taxon>
        <taxon>Sandaracinus</taxon>
    </lineage>
</organism>
<dbReference type="STRING" id="927083.DB32_001235"/>
<dbReference type="PROSITE" id="PS00662">
    <property type="entry name" value="T2SP_E"/>
    <property type="match status" value="1"/>
</dbReference>
<dbReference type="Pfam" id="PF00437">
    <property type="entry name" value="T2SSE"/>
    <property type="match status" value="1"/>
</dbReference>
<dbReference type="Pfam" id="PF13646">
    <property type="entry name" value="HEAT_2"/>
    <property type="match status" value="2"/>
</dbReference>
<dbReference type="Gene3D" id="3.40.50.300">
    <property type="entry name" value="P-loop containing nucleotide triphosphate hydrolases"/>
    <property type="match status" value="1"/>
</dbReference>
<dbReference type="InterPro" id="IPR027417">
    <property type="entry name" value="P-loop_NTPase"/>
</dbReference>
<dbReference type="InterPro" id="IPR001482">
    <property type="entry name" value="T2SS/T4SS_dom"/>
</dbReference>
<dbReference type="SMART" id="SM00567">
    <property type="entry name" value="EZ_HEAT"/>
    <property type="match status" value="7"/>
</dbReference>
<dbReference type="AlphaFoldDB" id="A0A0F6W062"/>
<dbReference type="Gene3D" id="1.25.10.10">
    <property type="entry name" value="Leucine-rich Repeat Variant"/>
    <property type="match status" value="3"/>
</dbReference>
<feature type="region of interest" description="Disordered" evidence="2">
    <location>
        <begin position="926"/>
        <end position="963"/>
    </location>
</feature>
<dbReference type="SUPFAM" id="SSF48371">
    <property type="entry name" value="ARM repeat"/>
    <property type="match status" value="1"/>
</dbReference>
<dbReference type="EMBL" id="CP011125">
    <property type="protein sequence ID" value="AKF04086.1"/>
    <property type="molecule type" value="Genomic_DNA"/>
</dbReference>
<dbReference type="GO" id="GO:0005524">
    <property type="term" value="F:ATP binding"/>
    <property type="evidence" value="ECO:0007669"/>
    <property type="project" value="InterPro"/>
</dbReference>
<feature type="domain" description="Bacterial type II secretion system protein E" evidence="3">
    <location>
        <begin position="750"/>
        <end position="764"/>
    </location>
</feature>
<dbReference type="SMART" id="SM00382">
    <property type="entry name" value="AAA"/>
    <property type="match status" value="1"/>
</dbReference>
<dbReference type="SUPFAM" id="SSF52540">
    <property type="entry name" value="P-loop containing nucleoside triphosphate hydrolases"/>
    <property type="match status" value="1"/>
</dbReference>
<dbReference type="Proteomes" id="UP000034883">
    <property type="component" value="Chromosome"/>
</dbReference>
<proteinExistence type="inferred from homology"/>
<dbReference type="InterPro" id="IPR006321">
    <property type="entry name" value="PilT/PilU"/>
</dbReference>
<sequence>MLLAEKIRALRDAAWATPEELRGFVSAAAPAPAAEIERLLAVLSEPGLASQGPRHVNRCSAFKAIAFASVEPALFAPLARALRTADPVARRAIAAVLPRANDVEAHRVLCDVLGDPDPDARAHAAAVLEQVGGPSALTALQRLVAQRDFAGREEAMQVMVPKARHRAIPLVAAVLEHGTRREQVAALRYLGDPALVGGRVDEVVVHLRRALAVRDAAVLAEVLAALANVLPEESILDEIEARVAAPDADPVLIDALGGMRSARTAALLAARSRSGSAAQRLAAVRALRRMAIGDVVPHLVEIAHGADPSLRRAAMESLIALAEERKVDLARILVALLGHADPEARRTAVALAKNIESGAVDLAARLLDLLRNEDWFVRERVLDSLVELRFPELAPAIVQLLDDPSPVIRRYAVYGLLRLRDPETLGAMLLVAVRDDDWWVREQAVLAIAELADARAIPYLAALVREREDLRVAALEALGLLEGEDAIVELGELVGDPDATVRSTMLELLDRARNGARAAFYVQACVGDAIPAIAKRARELLAKWKVSPDRDAAAAVGVLDRLLVAASRQEADDVLLHAGRPPHAKRHGVVFPLARAEITGDELAVMLIPLLTPRQTEQFDRGEDVDFSYEVKGFDLRFRVNLFRQSTGLAAVLRRIAGTVPELDTLGLPAIVKSFADFPHGLVLVGGPTGSGKSTTLAALIDAINRSEPRHIVTIEDPIEVQHPSRSSVVNQREVGAHTASFADALRSILRQDPDVILVGELRDVTTMEFALQAAETGHLVFATVHTVSAAASIDRLVHAFPGKQQGVVRSMIADSLRAVCCQQLLRRVDGQPGRVLACDVLIANDAVSNLVRKDKCFQLPSIMATSRELGMCSMDDELARLVTQRIVAPDEALSKANDRPAFASMLAANGFLDADEARSVRGASIAPGVASTASGSRARPSLSPAMPSVAPPGPGGPPRRTG</sequence>
<gene>
    <name evidence="4" type="ORF">DB32_001235</name>
</gene>
<keyword evidence="5" id="KW-1185">Reference proteome</keyword>
<accession>A0A0F6W062</accession>
<dbReference type="PANTHER" id="PTHR30486">
    <property type="entry name" value="TWITCHING MOTILITY PROTEIN PILT"/>
    <property type="match status" value="1"/>
</dbReference>
<evidence type="ECO:0000313" key="5">
    <source>
        <dbReference type="Proteomes" id="UP000034883"/>
    </source>
</evidence>
<evidence type="ECO:0000259" key="3">
    <source>
        <dbReference type="PROSITE" id="PS00662"/>
    </source>
</evidence>
<dbReference type="PANTHER" id="PTHR30486:SF6">
    <property type="entry name" value="TYPE IV PILUS RETRACTATION ATPASE PILT"/>
    <property type="match status" value="1"/>
</dbReference>
<dbReference type="OrthoDB" id="9805147at2"/>
<dbReference type="NCBIfam" id="TIGR01420">
    <property type="entry name" value="pilT_fam"/>
    <property type="match status" value="1"/>
</dbReference>
<dbReference type="KEGG" id="samy:DB32_001235"/>
<name>A0A0F6W062_9BACT</name>
<evidence type="ECO:0000256" key="1">
    <source>
        <dbReference type="ARBA" id="ARBA00006611"/>
    </source>
</evidence>
<feature type="compositionally biased region" description="Pro residues" evidence="2">
    <location>
        <begin position="950"/>
        <end position="963"/>
    </location>
</feature>
<dbReference type="GO" id="GO:0016887">
    <property type="term" value="F:ATP hydrolysis activity"/>
    <property type="evidence" value="ECO:0007669"/>
    <property type="project" value="InterPro"/>
</dbReference>
<dbReference type="InterPro" id="IPR003593">
    <property type="entry name" value="AAA+_ATPase"/>
</dbReference>
<evidence type="ECO:0000256" key="2">
    <source>
        <dbReference type="SAM" id="MobiDB-lite"/>
    </source>
</evidence>
<dbReference type="CDD" id="cd01131">
    <property type="entry name" value="PilT"/>
    <property type="match status" value="1"/>
</dbReference>
<dbReference type="InterPro" id="IPR004155">
    <property type="entry name" value="PBS_lyase_HEAT"/>
</dbReference>
<comment type="similarity">
    <text evidence="1">Belongs to the GSP E family.</text>
</comment>
<reference evidence="4 5" key="1">
    <citation type="submission" date="2015-03" db="EMBL/GenBank/DDBJ databases">
        <title>Genome assembly of Sandaracinus amylolyticus DSM 53668.</title>
        <authorList>
            <person name="Sharma G."/>
            <person name="Subramanian S."/>
        </authorList>
    </citation>
    <scope>NUCLEOTIDE SEQUENCE [LARGE SCALE GENOMIC DNA]</scope>
    <source>
        <strain evidence="4 5">DSM 53668</strain>
    </source>
</reference>
<dbReference type="InterPro" id="IPR050921">
    <property type="entry name" value="T4SS_GSP_E_ATPase"/>
</dbReference>
<dbReference type="InterPro" id="IPR016024">
    <property type="entry name" value="ARM-type_fold"/>
</dbReference>
<dbReference type="RefSeq" id="WP_075097460.1">
    <property type="nucleotide sequence ID" value="NZ_CP011125.1"/>
</dbReference>
<evidence type="ECO:0000313" key="4">
    <source>
        <dbReference type="EMBL" id="AKF04086.1"/>
    </source>
</evidence>
<protein>
    <submittedName>
        <fullName evidence="4">Twitching motility protein PilT</fullName>
    </submittedName>
</protein>